<reference evidence="2" key="1">
    <citation type="submission" date="2020-10" db="EMBL/GenBank/DDBJ databases">
        <authorList>
            <person name="Gilroy R."/>
        </authorList>
    </citation>
    <scope>NUCLEOTIDE SEQUENCE</scope>
    <source>
        <strain evidence="2">13361</strain>
    </source>
</reference>
<proteinExistence type="predicted"/>
<dbReference type="AlphaFoldDB" id="A0A9D1CLM1"/>
<evidence type="ECO:0000313" key="3">
    <source>
        <dbReference type="Proteomes" id="UP000886796"/>
    </source>
</evidence>
<dbReference type="Proteomes" id="UP000886796">
    <property type="component" value="Unassembled WGS sequence"/>
</dbReference>
<sequence>MKEELKILSPCGILGYGFPKESFLRGIAREPDAIVVDAGSTDAGPHKLGAGCSIVSRMAMYQDLQMFVEHGVTRGIPVVIGSAGGAGADVHVQWALEILEQVLANAGLRAKIAVVKADIPHEAVVSAIHEGRIAPMGTNIPELKEDVVEKTGDIVAQMGHEPVIEALNTGADIVVCGRAYDPSTFAAVCIREGFDPALSYHMGKVLECGALCAEPGTTKDCILGTMYRDHFQVESMNPERLCTTTTVAAHTFYEKENPCVLHGPGFVLDLTQCRFQQDRPGVVSVYGSRYEKADKYYIKLEGAQKVAYRTFVVSAVRDPLLISQIEAVEEKVKESVARQLHTLEPGSYQMNYYNYGINGIMGKTEPDPVAGHEICVMFEAIGKTQEIANTVCASMRSTLLHYGYPGRKSTAGNLAFPFAPSDVPFGPVYRFSVYHLMEIPDPKEPFPVQCMELPR</sequence>
<gene>
    <name evidence="2" type="ORF">IAB74_05260</name>
</gene>
<accession>A0A9D1CLM1</accession>
<dbReference type="EMBL" id="DVFK01000075">
    <property type="protein sequence ID" value="HIQ67896.1"/>
    <property type="molecule type" value="Genomic_DNA"/>
</dbReference>
<feature type="domain" description="Acyclic terpene utilisation N-terminal" evidence="1">
    <location>
        <begin position="62"/>
        <end position="214"/>
    </location>
</feature>
<evidence type="ECO:0000313" key="2">
    <source>
        <dbReference type="EMBL" id="HIQ67896.1"/>
    </source>
</evidence>
<evidence type="ECO:0000259" key="1">
    <source>
        <dbReference type="Pfam" id="PF07287"/>
    </source>
</evidence>
<organism evidence="2 3">
    <name type="scientific">Candidatus Faecousia excrementigallinarum</name>
    <dbReference type="NCBI Taxonomy" id="2840806"/>
    <lineage>
        <taxon>Bacteria</taxon>
        <taxon>Bacillati</taxon>
        <taxon>Bacillota</taxon>
        <taxon>Clostridia</taxon>
        <taxon>Eubacteriales</taxon>
        <taxon>Oscillospiraceae</taxon>
        <taxon>Faecousia</taxon>
    </lineage>
</organism>
<protein>
    <submittedName>
        <fullName evidence="2">Acyclic terpene utilization AtuA family protein</fullName>
    </submittedName>
</protein>
<feature type="domain" description="Acyclic terpene utilisation N-terminal" evidence="1">
    <location>
        <begin position="240"/>
        <end position="407"/>
    </location>
</feature>
<dbReference type="Pfam" id="PF07287">
    <property type="entry name" value="AtuA"/>
    <property type="match status" value="2"/>
</dbReference>
<dbReference type="InterPro" id="IPR010839">
    <property type="entry name" value="AtuA_N"/>
</dbReference>
<comment type="caution">
    <text evidence="2">The sequence shown here is derived from an EMBL/GenBank/DDBJ whole genome shotgun (WGS) entry which is preliminary data.</text>
</comment>
<name>A0A9D1CLM1_9FIRM</name>
<reference evidence="2" key="2">
    <citation type="journal article" date="2021" name="PeerJ">
        <title>Extensive microbial diversity within the chicken gut microbiome revealed by metagenomics and culture.</title>
        <authorList>
            <person name="Gilroy R."/>
            <person name="Ravi A."/>
            <person name="Getino M."/>
            <person name="Pursley I."/>
            <person name="Horton D.L."/>
            <person name="Alikhan N.F."/>
            <person name="Baker D."/>
            <person name="Gharbi K."/>
            <person name="Hall N."/>
            <person name="Watson M."/>
            <person name="Adriaenssens E.M."/>
            <person name="Foster-Nyarko E."/>
            <person name="Jarju S."/>
            <person name="Secka A."/>
            <person name="Antonio M."/>
            <person name="Oren A."/>
            <person name="Chaudhuri R.R."/>
            <person name="La Ragione R."/>
            <person name="Hildebrand F."/>
            <person name="Pallen M.J."/>
        </authorList>
    </citation>
    <scope>NUCLEOTIDE SEQUENCE</scope>
    <source>
        <strain evidence="2">13361</strain>
    </source>
</reference>